<dbReference type="Pfam" id="PF00550">
    <property type="entry name" value="PP-binding"/>
    <property type="match status" value="1"/>
</dbReference>
<dbReference type="PANTHER" id="PTHR45527:SF10">
    <property type="entry name" value="PYOCHELIN SYNTHASE PCHF"/>
    <property type="match status" value="1"/>
</dbReference>
<dbReference type="PROSITE" id="PS50075">
    <property type="entry name" value="CARRIER"/>
    <property type="match status" value="1"/>
</dbReference>
<dbReference type="PROSITE" id="PS00012">
    <property type="entry name" value="PHOSPHOPANTETHEINE"/>
    <property type="match status" value="1"/>
</dbReference>
<evidence type="ECO:0000256" key="8">
    <source>
        <dbReference type="ARBA" id="ARBA00033440"/>
    </source>
</evidence>
<evidence type="ECO:0000256" key="1">
    <source>
        <dbReference type="ARBA" id="ARBA00001957"/>
    </source>
</evidence>
<evidence type="ECO:0000256" key="5">
    <source>
        <dbReference type="ARBA" id="ARBA00022450"/>
    </source>
</evidence>
<evidence type="ECO:0000313" key="10">
    <source>
        <dbReference type="EMBL" id="QXN88444.1"/>
    </source>
</evidence>
<dbReference type="Pfam" id="PF08242">
    <property type="entry name" value="Methyltransf_12"/>
    <property type="match status" value="1"/>
</dbReference>
<dbReference type="Proteomes" id="UP000694257">
    <property type="component" value="Chromosome"/>
</dbReference>
<evidence type="ECO:0000256" key="7">
    <source>
        <dbReference type="ARBA" id="ARBA00022598"/>
    </source>
</evidence>
<evidence type="ECO:0000256" key="6">
    <source>
        <dbReference type="ARBA" id="ARBA00022553"/>
    </source>
</evidence>
<dbReference type="Pfam" id="PF18563">
    <property type="entry name" value="TubC_N"/>
    <property type="match status" value="1"/>
</dbReference>
<dbReference type="RefSeq" id="WP_218469327.1">
    <property type="nucleotide sequence ID" value="NZ_BAABJN010000008.1"/>
</dbReference>
<dbReference type="InterPro" id="IPR009081">
    <property type="entry name" value="PP-bd_ACP"/>
</dbReference>
<evidence type="ECO:0000313" key="11">
    <source>
        <dbReference type="Proteomes" id="UP000694257"/>
    </source>
</evidence>
<dbReference type="EMBL" id="CP078145">
    <property type="protein sequence ID" value="QXN88444.1"/>
    <property type="molecule type" value="Genomic_DNA"/>
</dbReference>
<evidence type="ECO:0000259" key="9">
    <source>
        <dbReference type="PROSITE" id="PS50075"/>
    </source>
</evidence>
<dbReference type="InterPro" id="IPR041464">
    <property type="entry name" value="TubC_N"/>
</dbReference>
<dbReference type="NCBIfam" id="TIGR01733">
    <property type="entry name" value="AA-adenyl-dom"/>
    <property type="match status" value="1"/>
</dbReference>
<dbReference type="InterPro" id="IPR020845">
    <property type="entry name" value="AMP-binding_CS"/>
</dbReference>
<dbReference type="PROSITE" id="PS00455">
    <property type="entry name" value="AMP_BINDING"/>
    <property type="match status" value="1"/>
</dbReference>
<dbReference type="InterPro" id="IPR010071">
    <property type="entry name" value="AA_adenyl_dom"/>
</dbReference>
<comment type="similarity">
    <text evidence="3">Belongs to the ATP-dependent AMP-binding enzyme family. MbtB subfamily.</text>
</comment>
<gene>
    <name evidence="10" type="ORF">KV110_22875</name>
</gene>
<evidence type="ECO:0000256" key="2">
    <source>
        <dbReference type="ARBA" id="ARBA00005102"/>
    </source>
</evidence>
<keyword evidence="7" id="KW-0436">Ligase</keyword>
<keyword evidence="11" id="KW-1185">Reference proteome</keyword>
<dbReference type="InterPro" id="IPR006162">
    <property type="entry name" value="Ppantetheine_attach_site"/>
</dbReference>
<keyword evidence="6" id="KW-0597">Phosphoprotein</keyword>
<dbReference type="CDD" id="cd19535">
    <property type="entry name" value="Cyc_NRPS"/>
    <property type="match status" value="1"/>
</dbReference>
<dbReference type="CDD" id="cd02440">
    <property type="entry name" value="AdoMet_MTases"/>
    <property type="match status" value="1"/>
</dbReference>
<feature type="domain" description="Carrier" evidence="9">
    <location>
        <begin position="1408"/>
        <end position="1489"/>
    </location>
</feature>
<dbReference type="Pfam" id="PF00668">
    <property type="entry name" value="Condensation"/>
    <property type="match status" value="1"/>
</dbReference>
<dbReference type="Pfam" id="PF00501">
    <property type="entry name" value="AMP-binding"/>
    <property type="match status" value="1"/>
</dbReference>
<evidence type="ECO:0000256" key="3">
    <source>
        <dbReference type="ARBA" id="ARBA00007380"/>
    </source>
</evidence>
<comment type="cofactor">
    <cofactor evidence="1">
        <name>pantetheine 4'-phosphate</name>
        <dbReference type="ChEBI" id="CHEBI:47942"/>
    </cofactor>
</comment>
<dbReference type="InterPro" id="IPR001242">
    <property type="entry name" value="Condensation_dom"/>
</dbReference>
<protein>
    <recommendedName>
        <fullName evidence="4">Phenyloxazoline synthase MbtB</fullName>
    </recommendedName>
    <alternativeName>
        <fullName evidence="8">Mycobactin synthetase protein B</fullName>
    </alternativeName>
</protein>
<evidence type="ECO:0000256" key="4">
    <source>
        <dbReference type="ARBA" id="ARBA00016743"/>
    </source>
</evidence>
<organism evidence="10 11">
    <name type="scientific">Nocardia iowensis</name>
    <dbReference type="NCBI Taxonomy" id="204891"/>
    <lineage>
        <taxon>Bacteria</taxon>
        <taxon>Bacillati</taxon>
        <taxon>Actinomycetota</taxon>
        <taxon>Actinomycetes</taxon>
        <taxon>Mycobacteriales</taxon>
        <taxon>Nocardiaceae</taxon>
        <taxon>Nocardia</taxon>
    </lineage>
</organism>
<dbReference type="InterPro" id="IPR057737">
    <property type="entry name" value="Condensation_MtbB-like"/>
</dbReference>
<name>A0ABX8RHM2_NOCIO</name>
<sequence length="1661" mass="180406">MTTVAELIVEFEAAGITLWEESGALRFRAPKGAMTTDRRDRLRECRAAVIAQLRDGPELALVPDPDARHLPFPLTDVQSAYLLGRYTLFDYGGVACHGYGEIPFPHLDFDRLQRAWQHLVRRHDMLRAVIDADGSQRVLPSVPDYRIRVVDVRGTVDGAAVAVAAARAEMSHQMHDPGVWPLFELRVTLAEETSILHFSIDLLIADFASTQRLLAELHLLYTDPETTLPALDITFRDYVLATADKQHTIEYQRDRAYWLSRIDTLPPAPELAMSDPAAPGLSPRFRRRSTALSAAEWTALRAYAAESAVTDSGALLGAYAETIGRWSRHRSFTLTVTMLNRYPLHPQVGALVGDFTSTNLLAIAPPEGSSLAGRVAAAQAQLWSDMDHRRFTGLDVTRELARRAHGESVLFPVVFTSALGLGADADTAGVGEFGYGITQTPQVWIDCQVLPRRDGVAINWDIREGVLRDDVVDDMFDAFAALLRRMSTGPDIWRQHHPIPLPAAQQRCRAAVRPSAPLSGALLHEGVFAQAARTPDGVAVVDTRQTLTYRQLCDRAAAVANALQDNGFDPGELAAVVMDKGAAQVVAVLGILLAGGAYLPVDTSQPPMRRRDILADAGVRQVLTQPWIEPDESDGTTWLVVDTTAPVPLEQPRAERHRRDPGDLAYVIYTSGSTGRPKGVMISHRAAVNTLDDINRRFQVTAADRVLGLAQLGFDLSVYDIFGTLAVGGTLVLPAPERRSDPAHWAELIAECGVTVWNSVPAQLQMLDYYLDSGVECDLSALRLALLSGDWIPVELPDRLRTRLPGLSIVSLGGATEAAVWSICFPIEDGSKSWRSIPYGTPLTNQTVDVLDDFGQSCPDWTTGELYIGGAGVALGYLGDPRRTAERFIEDPETGVRHYRTGDLGRFRDDGVIEFLGREDRQVKVRGHRIELAEIEYCLATHPAVSGAALVAGGDRQDRRLAAFVTAATLPGAVETAGSAGLPAAAETPSADTDPAEYAEYYSALTAKAIAVMWSTLRTLGFFDSITDRHRAEQITAAVRPEHARLVRRWLRTLVRSGRLRVENGEYVSAAPPEDEPRWDRIARMAYRFGEAELTRYVRASADKLPDLLTGAQDPLGLLFPQGRSDVAEAVYSCSAGSRGATARVDAALRHLIAAWPSGRRLRVLEVGGGGGGSARGRIETAADRDIDYLFTDLSTFFLGDARQRLGAAPWLRMAVFDLEQDYRPQGFAPNTVDVIVAADVLHATRDIDGVLRRLGELLAPGGWLLLSEMTRDHPHVMISLELLLGHADDIVDERGGRDEVFLGTEQWQRALGRAGFRNVRQLPESDAAVAGLGIAVFAAQAKPDRARIDTGELTDYLRQRLPDHMVPSELQVIDALPLTGNGKVDQRTLESWLPHRTTDRSAALDEERGSELETQLASRWAQALRRDTVGRNQNFFELGGDSLVAARLARLVGETVPAAEPILFDDLLRMILTAQTVAGMAAEIAALDTVDTGPTGPRLELRQILGPPDSESATVLFADDTGQLPDGYRAGAVFAAVCGPDAGRVTPLADECAATLLDRGIDQFQLVGLGFGGLLAVETACALAEAGARVNSVTAIGMSHPDAFVAGPAADALDGFEARVYAGDLMLVRDGESDLAWSDTIAYWTGRCLGELHIVEAAPS</sequence>
<reference evidence="10 11" key="1">
    <citation type="submission" date="2021-07" db="EMBL/GenBank/DDBJ databases">
        <title>Whole Genome Sequence of Nocardia Iowensis.</title>
        <authorList>
            <person name="Lamm A."/>
            <person name="Collins-Fairclough A.M."/>
            <person name="Bunk B."/>
            <person name="Sproer C."/>
        </authorList>
    </citation>
    <scope>NUCLEOTIDE SEQUENCE [LARGE SCALE GENOMIC DNA]</scope>
    <source>
        <strain evidence="10 11">NRRL 5646</strain>
    </source>
</reference>
<dbReference type="PANTHER" id="PTHR45527">
    <property type="entry name" value="NONRIBOSOMAL PEPTIDE SYNTHETASE"/>
    <property type="match status" value="1"/>
</dbReference>
<comment type="pathway">
    <text evidence="2">Siderophore biosynthesis; mycobactin biosynthesis.</text>
</comment>
<dbReference type="InterPro" id="IPR013217">
    <property type="entry name" value="Methyltransf_12"/>
</dbReference>
<accession>A0ABX8RHM2</accession>
<proteinExistence type="inferred from homology"/>
<dbReference type="InterPro" id="IPR000873">
    <property type="entry name" value="AMP-dep_synth/lig_dom"/>
</dbReference>
<keyword evidence="5" id="KW-0596">Phosphopantetheine</keyword>